<accession>A0A8S5N5W9</accession>
<sequence>MKGITLHKGEPHINSGDAAAMHCGMFGMKNYVLQVGEQLRYNKVTNNTIRVYSGEGMINGRHFRILPNEYTEFTIENGNQGVKRRDLLVVRYEKLADGKESIAPVVIKGAAASNPSDPAYNRGDVYEGDTIVDFPLYRVTLDGINISTIEKLFDVLPSLSSVWPVGSIYMSVNSTDPGMLFGGTWVRFGEGRVLVSVTSGDTDFNASGKTGGEKAHTLTSGELASHSHGLNNHTHVHGNHSHTVGGESAQHTHNINLNTQNDGMHYHELGYDTDGNKFASGDKNYRRVLDYSDFRTGTVTVSNGKSAHRHQVTGSSAAENAVHTHSVTGGANGNTGGATGNTANTGANNAHNNMPPYITCYMWKRTA</sequence>
<protein>
    <submittedName>
        <fullName evidence="3">Baseplate wedge protein</fullName>
    </submittedName>
</protein>
<organism evidence="3">
    <name type="scientific">Siphoviridae sp. ctWDo30</name>
    <dbReference type="NCBI Taxonomy" id="2826360"/>
    <lineage>
        <taxon>Viruses</taxon>
        <taxon>Duplodnaviria</taxon>
        <taxon>Heunggongvirae</taxon>
        <taxon>Uroviricota</taxon>
        <taxon>Caudoviricetes</taxon>
    </lineage>
</organism>
<feature type="domain" description="Baseplate structural protein Gp10 C-terminal" evidence="2">
    <location>
        <begin position="160"/>
        <end position="366"/>
    </location>
</feature>
<dbReference type="Pfam" id="PF21939">
    <property type="entry name" value="Gp10_C"/>
    <property type="match status" value="1"/>
</dbReference>
<feature type="compositionally biased region" description="Gly residues" evidence="1">
    <location>
        <begin position="330"/>
        <end position="339"/>
    </location>
</feature>
<reference evidence="3" key="1">
    <citation type="journal article" date="2021" name="Proc. Natl. Acad. Sci. U.S.A.">
        <title>A Catalog of Tens of Thousands of Viruses from Human Metagenomes Reveals Hidden Associations with Chronic Diseases.</title>
        <authorList>
            <person name="Tisza M.J."/>
            <person name="Buck C.B."/>
        </authorList>
    </citation>
    <scope>NUCLEOTIDE SEQUENCE</scope>
    <source>
        <strain evidence="3">CtWDo30</strain>
    </source>
</reference>
<proteinExistence type="predicted"/>
<dbReference type="EMBL" id="BK015068">
    <property type="protein sequence ID" value="DAD89711.1"/>
    <property type="molecule type" value="Genomic_DNA"/>
</dbReference>
<evidence type="ECO:0000256" key="1">
    <source>
        <dbReference type="SAM" id="MobiDB-lite"/>
    </source>
</evidence>
<dbReference type="InterPro" id="IPR053827">
    <property type="entry name" value="Gp10_C"/>
</dbReference>
<evidence type="ECO:0000313" key="3">
    <source>
        <dbReference type="EMBL" id="DAD89711.1"/>
    </source>
</evidence>
<feature type="region of interest" description="Disordered" evidence="1">
    <location>
        <begin position="325"/>
        <end position="347"/>
    </location>
</feature>
<evidence type="ECO:0000259" key="2">
    <source>
        <dbReference type="Pfam" id="PF21939"/>
    </source>
</evidence>
<name>A0A8S5N5W9_9CAUD</name>